<dbReference type="Proteomes" id="UP000199139">
    <property type="component" value="Unassembled WGS sequence"/>
</dbReference>
<dbReference type="OrthoDB" id="9809318at2"/>
<accession>A0A1I6TDT3</accession>
<dbReference type="Gene3D" id="2.40.50.40">
    <property type="match status" value="1"/>
</dbReference>
<dbReference type="AlphaFoldDB" id="A0A1I6TDT3"/>
<reference evidence="3 4" key="1">
    <citation type="submission" date="2016-10" db="EMBL/GenBank/DDBJ databases">
        <authorList>
            <person name="de Groot N.N."/>
        </authorList>
    </citation>
    <scope>NUCLEOTIDE SEQUENCE [LARGE SCALE GENOMIC DNA]</scope>
    <source>
        <strain evidence="3 4">DSM 17074</strain>
    </source>
</reference>
<dbReference type="Pfam" id="PF04397">
    <property type="entry name" value="LytTR"/>
    <property type="match status" value="1"/>
</dbReference>
<evidence type="ECO:0000259" key="1">
    <source>
        <dbReference type="PROSITE" id="PS50930"/>
    </source>
</evidence>
<dbReference type="EMBL" id="BJWJ01000014">
    <property type="protein sequence ID" value="GEM04614.1"/>
    <property type="molecule type" value="Genomic_DNA"/>
</dbReference>
<reference evidence="2 5" key="2">
    <citation type="submission" date="2019-07" db="EMBL/GenBank/DDBJ databases">
        <title>Whole genome shotgun sequence of Halolactibacillus miurensis NBRC 100873.</title>
        <authorList>
            <person name="Hosoyama A."/>
            <person name="Uohara A."/>
            <person name="Ohji S."/>
            <person name="Ichikawa N."/>
        </authorList>
    </citation>
    <scope>NUCLEOTIDE SEQUENCE [LARGE SCALE GENOMIC DNA]</scope>
    <source>
        <strain evidence="2 5">NBRC 100873</strain>
    </source>
</reference>
<keyword evidence="3" id="KW-0238">DNA-binding</keyword>
<dbReference type="InterPro" id="IPR007492">
    <property type="entry name" value="LytTR_DNA-bd_dom"/>
</dbReference>
<dbReference type="PANTHER" id="PTHR37299:SF1">
    <property type="entry name" value="STAGE 0 SPORULATION PROTEIN A HOMOLOG"/>
    <property type="match status" value="1"/>
</dbReference>
<evidence type="ECO:0000313" key="2">
    <source>
        <dbReference type="EMBL" id="GEM04614.1"/>
    </source>
</evidence>
<sequence>MKICLICADHYRPLLEDILETRGFTLSRAATLFLVEHSHPIPEHGVSIVFNQKDMSQLLTLLDNISLEYTEKKKPKEALTGHLLGQKNDRYELIGYQDIIFLTTDMGDVYLRTHKSKDYRLKEKLYDLEKSLQSEGFIRINKSTIVNMLHIHEIIPWFNGRLLLKLTNKEEVEVSRSYANDFKTYLGL</sequence>
<name>A0A1I6TDT3_9BACI</name>
<gene>
    <name evidence="2" type="ORF">HMI01_16020</name>
    <name evidence="3" type="ORF">SAMN05421668_11442</name>
</gene>
<dbReference type="EMBL" id="FPAI01000014">
    <property type="protein sequence ID" value="SFS87362.1"/>
    <property type="molecule type" value="Genomic_DNA"/>
</dbReference>
<dbReference type="SMART" id="SM00850">
    <property type="entry name" value="LytTR"/>
    <property type="match status" value="1"/>
</dbReference>
<proteinExistence type="predicted"/>
<dbReference type="GO" id="GO:0000156">
    <property type="term" value="F:phosphorelay response regulator activity"/>
    <property type="evidence" value="ECO:0007669"/>
    <property type="project" value="InterPro"/>
</dbReference>
<organism evidence="3 4">
    <name type="scientific">Halolactibacillus miurensis</name>
    <dbReference type="NCBI Taxonomy" id="306541"/>
    <lineage>
        <taxon>Bacteria</taxon>
        <taxon>Bacillati</taxon>
        <taxon>Bacillota</taxon>
        <taxon>Bacilli</taxon>
        <taxon>Bacillales</taxon>
        <taxon>Bacillaceae</taxon>
        <taxon>Halolactibacillus</taxon>
    </lineage>
</organism>
<keyword evidence="5" id="KW-1185">Reference proteome</keyword>
<feature type="domain" description="HTH LytTR-type" evidence="1">
    <location>
        <begin position="83"/>
        <end position="188"/>
    </location>
</feature>
<dbReference type="PROSITE" id="PS50930">
    <property type="entry name" value="HTH_LYTTR"/>
    <property type="match status" value="1"/>
</dbReference>
<evidence type="ECO:0000313" key="4">
    <source>
        <dbReference type="Proteomes" id="UP000199139"/>
    </source>
</evidence>
<dbReference type="STRING" id="306541.SAMN05421668_11442"/>
<protein>
    <submittedName>
        <fullName evidence="3">LytTr DNA-binding domain-containing protein</fullName>
    </submittedName>
</protein>
<evidence type="ECO:0000313" key="5">
    <source>
        <dbReference type="Proteomes" id="UP000321773"/>
    </source>
</evidence>
<evidence type="ECO:0000313" key="3">
    <source>
        <dbReference type="EMBL" id="SFS87362.1"/>
    </source>
</evidence>
<dbReference type="RefSeq" id="WP_062320769.1">
    <property type="nucleotide sequence ID" value="NZ_BJWJ01000014.1"/>
</dbReference>
<dbReference type="Proteomes" id="UP000321773">
    <property type="component" value="Unassembled WGS sequence"/>
</dbReference>
<dbReference type="GO" id="GO:0003677">
    <property type="term" value="F:DNA binding"/>
    <property type="evidence" value="ECO:0007669"/>
    <property type="project" value="UniProtKB-KW"/>
</dbReference>
<dbReference type="Gene3D" id="2.20.25.10">
    <property type="match status" value="1"/>
</dbReference>
<dbReference type="InterPro" id="IPR046947">
    <property type="entry name" value="LytR-like"/>
</dbReference>
<dbReference type="PANTHER" id="PTHR37299">
    <property type="entry name" value="TRANSCRIPTIONAL REGULATOR-RELATED"/>
    <property type="match status" value="1"/>
</dbReference>